<feature type="domain" description="NAD(P)-binding" evidence="1">
    <location>
        <begin position="8"/>
        <end position="164"/>
    </location>
</feature>
<evidence type="ECO:0000313" key="3">
    <source>
        <dbReference type="Proteomes" id="UP000317043"/>
    </source>
</evidence>
<gene>
    <name evidence="2" type="ORF">FB566_3429</name>
</gene>
<protein>
    <recommendedName>
        <fullName evidence="1">NAD(P)-binding domain-containing protein</fullName>
    </recommendedName>
</protein>
<sequence>MRRALVLGATGRAGSAVVAELSTHTRVVAAMRVPTDVERLPATTAPFETVIVDLDDPVGIAAAAQDVDVVVNAIRLREDIPPTALIELHESIREMSPADAHIVTVGGAGSLHLPDGRRFWQHPAFPARTLPRGIAHSRLRDHLESDRGGTRWSYLIPPPAFDPDGPREGRFHAARPAGDESRFAQTGAIGYADFAVATAHHVITGQSGTRLIDEALRKVS</sequence>
<dbReference type="Pfam" id="PF13460">
    <property type="entry name" value="NAD_binding_10"/>
    <property type="match status" value="1"/>
</dbReference>
<dbReference type="PANTHER" id="PTHR43355:SF2">
    <property type="entry name" value="FLAVIN REDUCTASE (NADPH)"/>
    <property type="match status" value="1"/>
</dbReference>
<name>A0A543AZ49_9ACTN</name>
<dbReference type="GO" id="GO:0016646">
    <property type="term" value="F:oxidoreductase activity, acting on the CH-NH group of donors, NAD or NADP as acceptor"/>
    <property type="evidence" value="ECO:0007669"/>
    <property type="project" value="TreeGrafter"/>
</dbReference>
<accession>A0A543AZ49</accession>
<dbReference type="PANTHER" id="PTHR43355">
    <property type="entry name" value="FLAVIN REDUCTASE (NADPH)"/>
    <property type="match status" value="1"/>
</dbReference>
<dbReference type="InParanoid" id="A0A543AZ49"/>
<dbReference type="EMBL" id="VFOW01000001">
    <property type="protein sequence ID" value="TQL77861.1"/>
    <property type="molecule type" value="Genomic_DNA"/>
</dbReference>
<dbReference type="InterPro" id="IPR036291">
    <property type="entry name" value="NAD(P)-bd_dom_sf"/>
</dbReference>
<dbReference type="Proteomes" id="UP000317043">
    <property type="component" value="Unassembled WGS sequence"/>
</dbReference>
<evidence type="ECO:0000259" key="1">
    <source>
        <dbReference type="Pfam" id="PF13460"/>
    </source>
</evidence>
<dbReference type="InterPro" id="IPR016040">
    <property type="entry name" value="NAD(P)-bd_dom"/>
</dbReference>
<dbReference type="InterPro" id="IPR051606">
    <property type="entry name" value="Polyketide_Oxido-like"/>
</dbReference>
<dbReference type="SUPFAM" id="SSF51735">
    <property type="entry name" value="NAD(P)-binding Rossmann-fold domains"/>
    <property type="match status" value="1"/>
</dbReference>
<proteinExistence type="predicted"/>
<keyword evidence="3" id="KW-1185">Reference proteome</keyword>
<dbReference type="Gene3D" id="3.40.50.720">
    <property type="entry name" value="NAD(P)-binding Rossmann-like Domain"/>
    <property type="match status" value="1"/>
</dbReference>
<dbReference type="AlphaFoldDB" id="A0A543AZ49"/>
<organism evidence="2 3">
    <name type="scientific">Stackebrandtia endophytica</name>
    <dbReference type="NCBI Taxonomy" id="1496996"/>
    <lineage>
        <taxon>Bacteria</taxon>
        <taxon>Bacillati</taxon>
        <taxon>Actinomycetota</taxon>
        <taxon>Actinomycetes</taxon>
        <taxon>Glycomycetales</taxon>
        <taxon>Glycomycetaceae</taxon>
        <taxon>Stackebrandtia</taxon>
    </lineage>
</organism>
<comment type="caution">
    <text evidence="2">The sequence shown here is derived from an EMBL/GenBank/DDBJ whole genome shotgun (WGS) entry which is preliminary data.</text>
</comment>
<reference evidence="2 3" key="1">
    <citation type="submission" date="2019-06" db="EMBL/GenBank/DDBJ databases">
        <title>Sequencing the genomes of 1000 actinobacteria strains.</title>
        <authorList>
            <person name="Klenk H.-P."/>
        </authorList>
    </citation>
    <scope>NUCLEOTIDE SEQUENCE [LARGE SCALE GENOMIC DNA]</scope>
    <source>
        <strain evidence="2 3">DSM 45928</strain>
    </source>
</reference>
<dbReference type="OrthoDB" id="3191258at2"/>
<evidence type="ECO:0000313" key="2">
    <source>
        <dbReference type="EMBL" id="TQL77861.1"/>
    </source>
</evidence>
<dbReference type="RefSeq" id="WP_142041404.1">
    <property type="nucleotide sequence ID" value="NZ_JBHTGS010000001.1"/>
</dbReference>